<sequence>MGARRAQVPPAPDEPFLCLEKEIFLDLFSQIWHMFMWVSLTFPGKFRNP</sequence>
<accession>A0A0G0WL57</accession>
<organism evidence="1 2">
    <name type="scientific">Candidatus Daviesbacteria bacterium GW2011_GWB1_41_5</name>
    <dbReference type="NCBI Taxonomy" id="1618429"/>
    <lineage>
        <taxon>Bacteria</taxon>
        <taxon>Candidatus Daviesiibacteriota</taxon>
    </lineage>
</organism>
<evidence type="ECO:0000313" key="2">
    <source>
        <dbReference type="Proteomes" id="UP000034753"/>
    </source>
</evidence>
<dbReference type="AlphaFoldDB" id="A0A0G0WL57"/>
<name>A0A0G0WL57_9BACT</name>
<dbReference type="EMBL" id="LCBN01000040">
    <property type="protein sequence ID" value="KKS12812.1"/>
    <property type="molecule type" value="Genomic_DNA"/>
</dbReference>
<proteinExistence type="predicted"/>
<gene>
    <name evidence="1" type="ORF">UU67_C0040G0001</name>
</gene>
<protein>
    <submittedName>
        <fullName evidence="1">Uncharacterized protein</fullName>
    </submittedName>
</protein>
<comment type="caution">
    <text evidence="1">The sequence shown here is derived from an EMBL/GenBank/DDBJ whole genome shotgun (WGS) entry which is preliminary data.</text>
</comment>
<reference evidence="1 2" key="1">
    <citation type="journal article" date="2015" name="Nature">
        <title>rRNA introns, odd ribosomes, and small enigmatic genomes across a large radiation of phyla.</title>
        <authorList>
            <person name="Brown C.T."/>
            <person name="Hug L.A."/>
            <person name="Thomas B.C."/>
            <person name="Sharon I."/>
            <person name="Castelle C.J."/>
            <person name="Singh A."/>
            <person name="Wilkins M.J."/>
            <person name="Williams K.H."/>
            <person name="Banfield J.F."/>
        </authorList>
    </citation>
    <scope>NUCLEOTIDE SEQUENCE [LARGE SCALE GENOMIC DNA]</scope>
</reference>
<evidence type="ECO:0000313" key="1">
    <source>
        <dbReference type="EMBL" id="KKS12812.1"/>
    </source>
</evidence>
<dbReference type="Proteomes" id="UP000034753">
    <property type="component" value="Unassembled WGS sequence"/>
</dbReference>